<dbReference type="Pfam" id="PF13359">
    <property type="entry name" value="DDE_Tnp_4"/>
    <property type="match status" value="1"/>
</dbReference>
<reference evidence="4 5" key="1">
    <citation type="journal article" date="2018" name="Elife">
        <title>Firefly genomes illuminate parallel origins of bioluminescence in beetles.</title>
        <authorList>
            <person name="Fallon T.R."/>
            <person name="Lower S.E."/>
            <person name="Chang C.H."/>
            <person name="Bessho-Uehara M."/>
            <person name="Martin G.J."/>
            <person name="Bewick A.J."/>
            <person name="Behringer M."/>
            <person name="Debat H.J."/>
            <person name="Wong I."/>
            <person name="Day J.C."/>
            <person name="Suvorov A."/>
            <person name="Silva C.J."/>
            <person name="Stanger-Hall K.F."/>
            <person name="Hall D.W."/>
            <person name="Schmitz R.J."/>
            <person name="Nelson D.R."/>
            <person name="Lewis S.M."/>
            <person name="Shigenobu S."/>
            <person name="Bybee S.M."/>
            <person name="Larracuente A.M."/>
            <person name="Oba Y."/>
            <person name="Weng J.K."/>
        </authorList>
    </citation>
    <scope>NUCLEOTIDE SEQUENCE [LARGE SCALE GENOMIC DNA]</scope>
    <source>
        <strain evidence="4">1611_PpyrPB1</strain>
        <tissue evidence="4">Whole body</tissue>
    </source>
</reference>
<feature type="non-terminal residue" evidence="4">
    <location>
        <position position="83"/>
    </location>
</feature>
<evidence type="ECO:0000256" key="1">
    <source>
        <dbReference type="ARBA" id="ARBA00001968"/>
    </source>
</evidence>
<dbReference type="EMBL" id="VVIM01000007">
    <property type="protein sequence ID" value="KAB0795812.1"/>
    <property type="molecule type" value="Genomic_DNA"/>
</dbReference>
<feature type="domain" description="DDE Tnp4" evidence="3">
    <location>
        <begin position="7"/>
        <end position="64"/>
    </location>
</feature>
<feature type="non-terminal residue" evidence="4">
    <location>
        <position position="1"/>
    </location>
</feature>
<comment type="cofactor">
    <cofactor evidence="1">
        <name>a divalent metal cation</name>
        <dbReference type="ChEBI" id="CHEBI:60240"/>
    </cofactor>
</comment>
<keyword evidence="2" id="KW-0479">Metal-binding</keyword>
<protein>
    <recommendedName>
        <fullName evidence="3">DDE Tnp4 domain-containing protein</fullName>
    </recommendedName>
</protein>
<evidence type="ECO:0000313" key="4">
    <source>
        <dbReference type="EMBL" id="KAB0795812.1"/>
    </source>
</evidence>
<dbReference type="InParanoid" id="A0A5N4AEQ9"/>
<name>A0A5N4AEQ9_PHOPY</name>
<dbReference type="Proteomes" id="UP000327044">
    <property type="component" value="Unassembled WGS sequence"/>
</dbReference>
<gene>
    <name evidence="4" type="ORF">PPYR_09873</name>
</gene>
<evidence type="ECO:0000259" key="3">
    <source>
        <dbReference type="Pfam" id="PF13359"/>
    </source>
</evidence>
<evidence type="ECO:0000256" key="2">
    <source>
        <dbReference type="ARBA" id="ARBA00022723"/>
    </source>
</evidence>
<keyword evidence="5" id="KW-1185">Reference proteome</keyword>
<accession>A0A5N4AEQ9</accession>
<organism evidence="4 5">
    <name type="scientific">Photinus pyralis</name>
    <name type="common">Common eastern firefly</name>
    <name type="synonym">Lampyris pyralis</name>
    <dbReference type="NCBI Taxonomy" id="7054"/>
    <lineage>
        <taxon>Eukaryota</taxon>
        <taxon>Metazoa</taxon>
        <taxon>Ecdysozoa</taxon>
        <taxon>Arthropoda</taxon>
        <taxon>Hexapoda</taxon>
        <taxon>Insecta</taxon>
        <taxon>Pterygota</taxon>
        <taxon>Neoptera</taxon>
        <taxon>Endopterygota</taxon>
        <taxon>Coleoptera</taxon>
        <taxon>Polyphaga</taxon>
        <taxon>Elateriformia</taxon>
        <taxon>Elateroidea</taxon>
        <taxon>Lampyridae</taxon>
        <taxon>Lampyrinae</taxon>
        <taxon>Photinus</taxon>
    </lineage>
</organism>
<proteinExistence type="predicted"/>
<evidence type="ECO:0000313" key="5">
    <source>
        <dbReference type="Proteomes" id="UP000327044"/>
    </source>
</evidence>
<dbReference type="InterPro" id="IPR027806">
    <property type="entry name" value="HARBI1_dom"/>
</dbReference>
<dbReference type="GO" id="GO:0046872">
    <property type="term" value="F:metal ion binding"/>
    <property type="evidence" value="ECO:0007669"/>
    <property type="project" value="UniProtKB-KW"/>
</dbReference>
<sequence>NKPYSARELNHDRKIFNYRISRARSIVENVFGILAARFIIFNTEINFSLKKIDYVIAECCALHNDLRKTTSQQYSLSFNSLEN</sequence>
<comment type="caution">
    <text evidence="4">The sequence shown here is derived from an EMBL/GenBank/DDBJ whole genome shotgun (WGS) entry which is preliminary data.</text>
</comment>
<dbReference type="AlphaFoldDB" id="A0A5N4AEQ9"/>